<evidence type="ECO:0000313" key="3">
    <source>
        <dbReference type="EMBL" id="VVV55512.1"/>
    </source>
</evidence>
<dbReference type="FunFam" id="1.25.40.10:FF:000344">
    <property type="entry name" value="Pentatricopeptide repeat-containing protein"/>
    <property type="match status" value="1"/>
</dbReference>
<feature type="repeat" description="PPR" evidence="2">
    <location>
        <begin position="121"/>
        <end position="155"/>
    </location>
</feature>
<dbReference type="PROSITE" id="PS51375">
    <property type="entry name" value="PPR"/>
    <property type="match status" value="8"/>
</dbReference>
<name>A0A5K0WT20_9MAGN</name>
<dbReference type="SUPFAM" id="SSF48452">
    <property type="entry name" value="TPR-like"/>
    <property type="match status" value="1"/>
</dbReference>
<dbReference type="GO" id="GO:0009451">
    <property type="term" value="P:RNA modification"/>
    <property type="evidence" value="ECO:0007669"/>
    <property type="project" value="InterPro"/>
</dbReference>
<organism evidence="3">
    <name type="scientific">Nymphaea colorata</name>
    <name type="common">pocket water lily</name>
    <dbReference type="NCBI Taxonomy" id="210225"/>
    <lineage>
        <taxon>Eukaryota</taxon>
        <taxon>Viridiplantae</taxon>
        <taxon>Streptophyta</taxon>
        <taxon>Embryophyta</taxon>
        <taxon>Tracheophyta</taxon>
        <taxon>Spermatophyta</taxon>
        <taxon>Magnoliopsida</taxon>
        <taxon>Nymphaeales</taxon>
        <taxon>Nymphaeaceae</taxon>
        <taxon>Nymphaea</taxon>
    </lineage>
</organism>
<feature type="repeat" description="PPR" evidence="2">
    <location>
        <begin position="157"/>
        <end position="191"/>
    </location>
</feature>
<gene>
    <name evidence="3" type="ORF">NYM_LOCUS5667</name>
</gene>
<evidence type="ECO:0000256" key="1">
    <source>
        <dbReference type="ARBA" id="ARBA00022737"/>
    </source>
</evidence>
<evidence type="ECO:0008006" key="4">
    <source>
        <dbReference type="Google" id="ProtNLM"/>
    </source>
</evidence>
<reference evidence="3" key="1">
    <citation type="submission" date="2019-09" db="EMBL/GenBank/DDBJ databases">
        <authorList>
            <person name="Zhang L."/>
        </authorList>
    </citation>
    <scope>NUCLEOTIDE SEQUENCE</scope>
</reference>
<feature type="repeat" description="PPR" evidence="2">
    <location>
        <begin position="360"/>
        <end position="394"/>
    </location>
</feature>
<dbReference type="PANTHER" id="PTHR47926">
    <property type="entry name" value="PENTATRICOPEPTIDE REPEAT-CONTAINING PROTEIN"/>
    <property type="match status" value="1"/>
</dbReference>
<feature type="repeat" description="PPR" evidence="2">
    <location>
        <begin position="86"/>
        <end position="120"/>
    </location>
</feature>
<dbReference type="AlphaFoldDB" id="A0A5K0WT20"/>
<dbReference type="InterPro" id="IPR046848">
    <property type="entry name" value="E_motif"/>
</dbReference>
<dbReference type="Pfam" id="PF01535">
    <property type="entry name" value="PPR"/>
    <property type="match status" value="4"/>
</dbReference>
<feature type="repeat" description="PPR" evidence="2">
    <location>
        <begin position="260"/>
        <end position="294"/>
    </location>
</feature>
<feature type="repeat" description="PPR" evidence="2">
    <location>
        <begin position="55"/>
        <end position="85"/>
    </location>
</feature>
<accession>A0A5K0WT20</accession>
<proteinExistence type="predicted"/>
<feature type="repeat" description="PPR" evidence="2">
    <location>
        <begin position="20"/>
        <end position="54"/>
    </location>
</feature>
<sequence>MYEEVIVTYWRVRDEGVYPDDYVFPKVLKACTLLSDLEEGVRVHNDMKHLGLRPNVYSSNSLIELYSKCGDVVSARRMFDEMPQRDVLSWNSMIAGYVSNSMYDSALELFNLMRIGSARPDLITWNTVLAAYSQRGLLEEALDILNQIKECGYTMPNHVTWTTLIVGHARKGCYRKALELFKEMLDANVSPDADSLSCVISACKNLHVFRNGREAHGYGIRTCLDHRFYASAGGALVTLYSACGRIADAANVFSMMDGRDIVSWNSMIMGLIQSGFHDSALKLLHDMQLKGLKPDQFTITALLHISDEVSLKVVKEIHAYLIKNEFDLATAVWNALVHIYARFGNVSWAHVIFSSIRKKDVISWNAIIGGYGRNGHGRLALCLFKQMKESGQEPNHVTFTSVLSACSYSGLVYEGKEHFSSMTNEYKFVPSMEQYACIVDLLSRSGRFEEAMDFINKMALEPDGSIWGSLLAACKTHQNVRLAQVAAEQLFRLEPENTGNYVTLSNIYARAGRWDDAVSVRKMMEGRGLIKPHGFSLVEAEIQLPA</sequence>
<dbReference type="InterPro" id="IPR046960">
    <property type="entry name" value="PPR_At4g14850-like_plant"/>
</dbReference>
<dbReference type="EMBL" id="LR721775">
    <property type="protein sequence ID" value="VVV55512.1"/>
    <property type="molecule type" value="Genomic_DNA"/>
</dbReference>
<dbReference type="FunFam" id="1.25.40.10:FF:000090">
    <property type="entry name" value="Pentatricopeptide repeat-containing protein, chloroplastic"/>
    <property type="match status" value="1"/>
</dbReference>
<dbReference type="InterPro" id="IPR002885">
    <property type="entry name" value="PPR_rpt"/>
</dbReference>
<keyword evidence="1" id="KW-0677">Repeat</keyword>
<dbReference type="InterPro" id="IPR011990">
    <property type="entry name" value="TPR-like_helical_dom_sf"/>
</dbReference>
<dbReference type="NCBIfam" id="TIGR00756">
    <property type="entry name" value="PPR"/>
    <property type="match status" value="6"/>
</dbReference>
<dbReference type="Gramene" id="NC10G0266670.1">
    <property type="protein sequence ID" value="NC10G0266670.1:cds"/>
    <property type="gene ID" value="NC10G0266670"/>
</dbReference>
<dbReference type="Gene3D" id="1.25.40.10">
    <property type="entry name" value="Tetratricopeptide repeat domain"/>
    <property type="match status" value="5"/>
</dbReference>
<evidence type="ECO:0000256" key="2">
    <source>
        <dbReference type="PROSITE-ProRule" id="PRU00708"/>
    </source>
</evidence>
<dbReference type="Pfam" id="PF13041">
    <property type="entry name" value="PPR_2"/>
    <property type="match status" value="3"/>
</dbReference>
<dbReference type="GO" id="GO:0003723">
    <property type="term" value="F:RNA binding"/>
    <property type="evidence" value="ECO:0007669"/>
    <property type="project" value="InterPro"/>
</dbReference>
<dbReference type="Pfam" id="PF20431">
    <property type="entry name" value="E_motif"/>
    <property type="match status" value="1"/>
</dbReference>
<feature type="repeat" description="PPR" evidence="2">
    <location>
        <begin position="497"/>
        <end position="531"/>
    </location>
</feature>
<protein>
    <recommendedName>
        <fullName evidence="4">Pentacotripeptide-repeat region of PRORP domain-containing protein</fullName>
    </recommendedName>
</protein>